<dbReference type="EMBL" id="CP033614">
    <property type="protein sequence ID" value="AYV57241.1"/>
    <property type="molecule type" value="Genomic_DNA"/>
</dbReference>
<proteinExistence type="inferred from homology"/>
<dbReference type="Gene3D" id="3.90.1150.10">
    <property type="entry name" value="Aspartate Aminotransferase, domain 1"/>
    <property type="match status" value="1"/>
</dbReference>
<dbReference type="InterPro" id="IPR015421">
    <property type="entry name" value="PyrdxlP-dep_Trfase_major"/>
</dbReference>
<comment type="similarity">
    <text evidence="2 5">Belongs to the DegT/DnrJ/EryC1 family.</text>
</comment>
<dbReference type="KEGG" id="lkm:EFP84_18130"/>
<sequence>MIEYENLRLANAPYFETFNKRLSKVIESGWYILGEEVLNFEREFARFIGTGYCIGVGNGLDALIIALKSLNIEKGAEIIVPSNTYIATILAILHAGLKPVLVEPDIRTYNIDSSKIEEKISKNTKGILIVHLYGKPCEMNSILKLKEKYGLFLLEDCAQSHGASYMERKTGTFGDISGFSFYPTKNLGALGDGGAIVTNNSELGEICKKLRNYGSNIKYKNELIGYNSRLDELQAAFLSIKIQHLNDINLHKRKLATLYLENLKEDFIKPIVSNWTYDVYHIFNIRHEFRDELKEFLFKNGIKTEIHYPIPPHKQTALLDSAISFGDSFPISEEIHRTTLSLPISSFHTIDDVSRVIEVMNSF</sequence>
<organism evidence="6 7">
    <name type="scientific">Leptospira kmetyi</name>
    <dbReference type="NCBI Taxonomy" id="408139"/>
    <lineage>
        <taxon>Bacteria</taxon>
        <taxon>Pseudomonadati</taxon>
        <taxon>Spirochaetota</taxon>
        <taxon>Spirochaetia</taxon>
        <taxon>Leptospirales</taxon>
        <taxon>Leptospiraceae</taxon>
        <taxon>Leptospira</taxon>
    </lineage>
</organism>
<dbReference type="InterPro" id="IPR000653">
    <property type="entry name" value="DegT/StrS_aminotransferase"/>
</dbReference>
<dbReference type="SUPFAM" id="SSF53383">
    <property type="entry name" value="PLP-dependent transferases"/>
    <property type="match status" value="1"/>
</dbReference>
<dbReference type="InterPro" id="IPR015422">
    <property type="entry name" value="PyrdxlP-dep_Trfase_small"/>
</dbReference>
<reference evidence="6 7" key="1">
    <citation type="submission" date="2018-11" db="EMBL/GenBank/DDBJ databases">
        <title>Complete genome sequence of Leptospira kmetyi isolate LS 001/16 from soil sample associated with a leptospirosis patient in Kelantan.</title>
        <authorList>
            <person name="Muhammad Yusoff F."/>
            <person name="Muhammad Yusoff S."/>
            <person name="Ahmad M.N."/>
            <person name="Yusof N.Y."/>
            <person name="Aziah I."/>
        </authorList>
    </citation>
    <scope>NUCLEOTIDE SEQUENCE [LARGE SCALE GENOMIC DNA]</scope>
    <source>
        <strain evidence="6 7">LS 001/16</strain>
    </source>
</reference>
<feature type="modified residue" description="N6-(pyridoxal phosphate)lysine" evidence="4">
    <location>
        <position position="185"/>
    </location>
</feature>
<dbReference type="GO" id="GO:0030170">
    <property type="term" value="F:pyridoxal phosphate binding"/>
    <property type="evidence" value="ECO:0007669"/>
    <property type="project" value="TreeGrafter"/>
</dbReference>
<dbReference type="GO" id="GO:0000271">
    <property type="term" value="P:polysaccharide biosynthetic process"/>
    <property type="evidence" value="ECO:0007669"/>
    <property type="project" value="TreeGrafter"/>
</dbReference>
<evidence type="ECO:0000256" key="2">
    <source>
        <dbReference type="ARBA" id="ARBA00037999"/>
    </source>
</evidence>
<keyword evidence="1 4" id="KW-0663">Pyridoxal phosphate</keyword>
<feature type="active site" description="Proton acceptor" evidence="3">
    <location>
        <position position="185"/>
    </location>
</feature>
<dbReference type="InterPro" id="IPR015424">
    <property type="entry name" value="PyrdxlP-dep_Trfase"/>
</dbReference>
<evidence type="ECO:0000256" key="5">
    <source>
        <dbReference type="RuleBase" id="RU004508"/>
    </source>
</evidence>
<evidence type="ECO:0000256" key="3">
    <source>
        <dbReference type="PIRSR" id="PIRSR000390-1"/>
    </source>
</evidence>
<dbReference type="GO" id="GO:0008483">
    <property type="term" value="F:transaminase activity"/>
    <property type="evidence" value="ECO:0007669"/>
    <property type="project" value="UniProtKB-KW"/>
</dbReference>
<gene>
    <name evidence="6" type="ORF">EFP84_18130</name>
</gene>
<dbReference type="Gene3D" id="3.40.640.10">
    <property type="entry name" value="Type I PLP-dependent aspartate aminotransferase-like (Major domain)"/>
    <property type="match status" value="1"/>
</dbReference>
<keyword evidence="6" id="KW-0032">Aminotransferase</keyword>
<evidence type="ECO:0000313" key="7">
    <source>
        <dbReference type="Proteomes" id="UP000276407"/>
    </source>
</evidence>
<dbReference type="PANTHER" id="PTHR30244">
    <property type="entry name" value="TRANSAMINASE"/>
    <property type="match status" value="1"/>
</dbReference>
<name>A0AAD0UQF9_9LEPT</name>
<accession>A0AAD0UQF9</accession>
<evidence type="ECO:0000256" key="4">
    <source>
        <dbReference type="PIRSR" id="PIRSR000390-2"/>
    </source>
</evidence>
<dbReference type="CDD" id="cd00616">
    <property type="entry name" value="AHBA_syn"/>
    <property type="match status" value="1"/>
</dbReference>
<keyword evidence="6" id="KW-0808">Transferase</keyword>
<dbReference type="PIRSF" id="PIRSF000390">
    <property type="entry name" value="PLP_StrS"/>
    <property type="match status" value="1"/>
</dbReference>
<dbReference type="RefSeq" id="WP_123180223.1">
    <property type="nucleotide sequence ID" value="NZ_CP033614.1"/>
</dbReference>
<protein>
    <submittedName>
        <fullName evidence="6">DegT/DnrJ/EryC1/StrS family aminotransferase</fullName>
    </submittedName>
</protein>
<dbReference type="AlphaFoldDB" id="A0AAD0UQF9"/>
<evidence type="ECO:0000313" key="6">
    <source>
        <dbReference type="EMBL" id="AYV57241.1"/>
    </source>
</evidence>
<evidence type="ECO:0000256" key="1">
    <source>
        <dbReference type="ARBA" id="ARBA00022898"/>
    </source>
</evidence>
<dbReference type="Proteomes" id="UP000276407">
    <property type="component" value="Chromosome 1"/>
</dbReference>
<dbReference type="Pfam" id="PF01041">
    <property type="entry name" value="DegT_DnrJ_EryC1"/>
    <property type="match status" value="1"/>
</dbReference>
<dbReference type="PANTHER" id="PTHR30244:SF36">
    <property type="entry name" value="3-OXO-GLUCOSE-6-PHOSPHATE:GLUTAMATE AMINOTRANSFERASE"/>
    <property type="match status" value="1"/>
</dbReference>